<evidence type="ECO:0000256" key="2">
    <source>
        <dbReference type="SAM" id="SignalP"/>
    </source>
</evidence>
<feature type="compositionally biased region" description="Basic residues" evidence="1">
    <location>
        <begin position="52"/>
        <end position="64"/>
    </location>
</feature>
<feature type="signal peptide" evidence="2">
    <location>
        <begin position="1"/>
        <end position="21"/>
    </location>
</feature>
<feature type="compositionally biased region" description="Low complexity" evidence="1">
    <location>
        <begin position="237"/>
        <end position="247"/>
    </location>
</feature>
<proteinExistence type="predicted"/>
<organism evidence="3 4">
    <name type="scientific">Coemansia spiralis</name>
    <dbReference type="NCBI Taxonomy" id="417178"/>
    <lineage>
        <taxon>Eukaryota</taxon>
        <taxon>Fungi</taxon>
        <taxon>Fungi incertae sedis</taxon>
        <taxon>Zoopagomycota</taxon>
        <taxon>Kickxellomycotina</taxon>
        <taxon>Kickxellomycetes</taxon>
        <taxon>Kickxellales</taxon>
        <taxon>Kickxellaceae</taxon>
        <taxon>Coemansia</taxon>
    </lineage>
</organism>
<evidence type="ECO:0000313" key="3">
    <source>
        <dbReference type="EMBL" id="KAJ2679068.1"/>
    </source>
</evidence>
<dbReference type="EMBL" id="JANBTW010000015">
    <property type="protein sequence ID" value="KAJ2679068.1"/>
    <property type="molecule type" value="Genomic_DNA"/>
</dbReference>
<feature type="compositionally biased region" description="Basic residues" evidence="1">
    <location>
        <begin position="184"/>
        <end position="194"/>
    </location>
</feature>
<sequence length="259" mass="28970">MWAQAFILALAFGLGYYFSTAKNPQPGESAHSPTKSSVGQEAGDDTHETKDRKKSKRSKKRPKKQPIPAEANEDAAADKQAATGSSTLETNKPDTAEPEMDELEADASDWEAVTASAQPVERRPAAIPVHDSLWHQLEPEEALDGEPLQVAPTRILRIGAPAQPPRKPPQPRTHYTTAPEPLTKKQRQTRRKTQMLREQRAQNAAAQEERLRQHQRELMDIRSREQWEKAKRKQAAKKAQSQKPNAAGPSFIDGKLIWD</sequence>
<feature type="compositionally biased region" description="Basic and acidic residues" evidence="1">
    <location>
        <begin position="207"/>
        <end position="229"/>
    </location>
</feature>
<dbReference type="AlphaFoldDB" id="A0A9W8G9L7"/>
<comment type="caution">
    <text evidence="3">The sequence shown here is derived from an EMBL/GenBank/DDBJ whole genome shotgun (WGS) entry which is preliminary data.</text>
</comment>
<gene>
    <name evidence="3" type="ORF">GGI25_001840</name>
</gene>
<evidence type="ECO:0000256" key="1">
    <source>
        <dbReference type="SAM" id="MobiDB-lite"/>
    </source>
</evidence>
<keyword evidence="2" id="KW-0732">Signal</keyword>
<name>A0A9W8G9L7_9FUNG</name>
<feature type="chain" id="PRO_5040930680" evidence="2">
    <location>
        <begin position="22"/>
        <end position="259"/>
    </location>
</feature>
<feature type="region of interest" description="Disordered" evidence="1">
    <location>
        <begin position="139"/>
        <end position="259"/>
    </location>
</feature>
<accession>A0A9W8G9L7</accession>
<feature type="region of interest" description="Disordered" evidence="1">
    <location>
        <begin position="21"/>
        <end position="124"/>
    </location>
</feature>
<dbReference type="OrthoDB" id="5597922at2759"/>
<protein>
    <submittedName>
        <fullName evidence="3">Uncharacterized protein</fullName>
    </submittedName>
</protein>
<dbReference type="Proteomes" id="UP001151518">
    <property type="component" value="Unassembled WGS sequence"/>
</dbReference>
<reference evidence="3" key="1">
    <citation type="submission" date="2022-07" db="EMBL/GenBank/DDBJ databases">
        <title>Phylogenomic reconstructions and comparative analyses of Kickxellomycotina fungi.</title>
        <authorList>
            <person name="Reynolds N.K."/>
            <person name="Stajich J.E."/>
            <person name="Barry K."/>
            <person name="Grigoriev I.V."/>
            <person name="Crous P."/>
            <person name="Smith M.E."/>
        </authorList>
    </citation>
    <scope>NUCLEOTIDE SEQUENCE</scope>
    <source>
        <strain evidence="3">NRRL 3115</strain>
    </source>
</reference>
<feature type="compositionally biased region" description="Acidic residues" evidence="1">
    <location>
        <begin position="96"/>
        <end position="109"/>
    </location>
</feature>
<evidence type="ECO:0000313" key="4">
    <source>
        <dbReference type="Proteomes" id="UP001151518"/>
    </source>
</evidence>
<feature type="compositionally biased region" description="Pro residues" evidence="1">
    <location>
        <begin position="162"/>
        <end position="171"/>
    </location>
</feature>